<dbReference type="Proteomes" id="UP000093796">
    <property type="component" value="Unassembled WGS sequence"/>
</dbReference>
<evidence type="ECO:0000256" key="1">
    <source>
        <dbReference type="SAM" id="MobiDB-lite"/>
    </source>
</evidence>
<gene>
    <name evidence="2" type="ORF">SRCM100623_02497</name>
</gene>
<evidence type="ECO:0000313" key="2">
    <source>
        <dbReference type="EMBL" id="OAZ65932.1"/>
    </source>
</evidence>
<name>A0A1A0CUA1_ACEPA</name>
<protein>
    <submittedName>
        <fullName evidence="2">Uncharacterized protein</fullName>
    </submittedName>
</protein>
<accession>A0A1A0CUA1</accession>
<feature type="region of interest" description="Disordered" evidence="1">
    <location>
        <begin position="1"/>
        <end position="22"/>
    </location>
</feature>
<comment type="caution">
    <text evidence="2">The sequence shown here is derived from an EMBL/GenBank/DDBJ whole genome shotgun (WGS) entry which is preliminary data.</text>
</comment>
<dbReference type="EMBL" id="LYUD01000138">
    <property type="protein sequence ID" value="OAZ65932.1"/>
    <property type="molecule type" value="Genomic_DNA"/>
</dbReference>
<dbReference type="AlphaFoldDB" id="A0A1A0CUA1"/>
<proteinExistence type="predicted"/>
<organism evidence="2 3">
    <name type="scientific">Acetobacter pasteurianus</name>
    <name type="common">Acetobacter turbidans</name>
    <dbReference type="NCBI Taxonomy" id="438"/>
    <lineage>
        <taxon>Bacteria</taxon>
        <taxon>Pseudomonadati</taxon>
        <taxon>Pseudomonadota</taxon>
        <taxon>Alphaproteobacteria</taxon>
        <taxon>Acetobacterales</taxon>
        <taxon>Acetobacteraceae</taxon>
        <taxon>Acetobacter</taxon>
    </lineage>
</organism>
<evidence type="ECO:0000313" key="3">
    <source>
        <dbReference type="Proteomes" id="UP000093796"/>
    </source>
</evidence>
<sequence>MDRVGLPASHFHEVADGGPSPNVAREHFKNKCLLGPRARHAISHLRSDAASR</sequence>
<reference evidence="2 3" key="1">
    <citation type="submission" date="2016-05" db="EMBL/GenBank/DDBJ databases">
        <title>Genome sequencing of Acetobacter pasteurianus strain SRCM100623.</title>
        <authorList>
            <person name="Song Y.R."/>
        </authorList>
    </citation>
    <scope>NUCLEOTIDE SEQUENCE [LARGE SCALE GENOMIC DNA]</scope>
    <source>
        <strain evidence="2 3">SRCM100623</strain>
    </source>
</reference>